<evidence type="ECO:0000256" key="4">
    <source>
        <dbReference type="ARBA" id="ARBA00023026"/>
    </source>
</evidence>
<keyword evidence="3 7" id="KW-0378">Hydrolase</keyword>
<protein>
    <recommendedName>
        <fullName evidence="2">Thioesterase TesA</fullName>
    </recommendedName>
</protein>
<comment type="catalytic activity">
    <reaction evidence="5">
        <text>a fatty acyl-CoA + H2O = a fatty acid + CoA + H(+)</text>
        <dbReference type="Rhea" id="RHEA:16781"/>
        <dbReference type="ChEBI" id="CHEBI:15377"/>
        <dbReference type="ChEBI" id="CHEBI:15378"/>
        <dbReference type="ChEBI" id="CHEBI:28868"/>
        <dbReference type="ChEBI" id="CHEBI:57287"/>
        <dbReference type="ChEBI" id="CHEBI:77636"/>
    </reaction>
</comment>
<organism evidence="7 8">
    <name type="scientific">Candidatus Mycolicibacterium alkanivorans</name>
    <dbReference type="NCBI Taxonomy" id="2954114"/>
    <lineage>
        <taxon>Bacteria</taxon>
        <taxon>Bacillati</taxon>
        <taxon>Actinomycetota</taxon>
        <taxon>Actinomycetes</taxon>
        <taxon>Mycobacteriales</taxon>
        <taxon>Mycobacteriaceae</taxon>
        <taxon>Mycolicibacterium</taxon>
    </lineage>
</organism>
<feature type="domain" description="Thioesterase TesA-like" evidence="6">
    <location>
        <begin position="14"/>
        <end position="234"/>
    </location>
</feature>
<keyword evidence="8" id="KW-1185">Reference proteome</keyword>
<dbReference type="InterPro" id="IPR029058">
    <property type="entry name" value="AB_hydrolase_fold"/>
</dbReference>
<evidence type="ECO:0000256" key="5">
    <source>
        <dbReference type="ARBA" id="ARBA00024293"/>
    </source>
</evidence>
<evidence type="ECO:0000259" key="6">
    <source>
        <dbReference type="SMART" id="SM00824"/>
    </source>
</evidence>
<dbReference type="GO" id="GO:0016787">
    <property type="term" value="F:hydrolase activity"/>
    <property type="evidence" value="ECO:0007669"/>
    <property type="project" value="UniProtKB-KW"/>
</dbReference>
<dbReference type="PANTHER" id="PTHR11487">
    <property type="entry name" value="THIOESTERASE"/>
    <property type="match status" value="1"/>
</dbReference>
<sequence length="241" mass="25973">MTTVTSERRLYIFPHTGGSADFYVPFARAFTGGTRCVAVQYPGKRAGKDLSQYTSIPDLADKLCAMLKPADTPAAGVAFFGHSMGALLAFEVALRFEQAGNPIAALFVSASAAPGLWRQRVDMTDSNDLQLLGMISDVTGANPEFLKDDQFAATLLPTLRGLKAVTTYECPPDATVSCPIHGLMAENDELANAELMAPWAQRTTATCGLTEFPGDHFYINSNLPQLSQWVEERIVPSCGDT</sequence>
<dbReference type="InterPro" id="IPR020802">
    <property type="entry name" value="TesA-like"/>
</dbReference>
<evidence type="ECO:0000256" key="3">
    <source>
        <dbReference type="ARBA" id="ARBA00022801"/>
    </source>
</evidence>
<dbReference type="InterPro" id="IPR012223">
    <property type="entry name" value="TEII"/>
</dbReference>
<comment type="similarity">
    <text evidence="1">Belongs to the thioesterase family.</text>
</comment>
<proteinExistence type="inferred from homology"/>
<dbReference type="SMART" id="SM00824">
    <property type="entry name" value="PKS_TE"/>
    <property type="match status" value="1"/>
</dbReference>
<gene>
    <name evidence="7" type="ORF">K9U37_04615</name>
</gene>
<evidence type="ECO:0000256" key="1">
    <source>
        <dbReference type="ARBA" id="ARBA00007169"/>
    </source>
</evidence>
<name>A0ABS9YST2_9MYCO</name>
<evidence type="ECO:0000256" key="2">
    <source>
        <dbReference type="ARBA" id="ARBA00015007"/>
    </source>
</evidence>
<comment type="caution">
    <text evidence="7">The sequence shown here is derived from an EMBL/GenBank/DDBJ whole genome shotgun (WGS) entry which is preliminary data.</text>
</comment>
<accession>A0ABS9YST2</accession>
<reference evidence="7" key="1">
    <citation type="journal article" date="2022" name="ISME J.">
        <title>Identification of active gaseous-alkane degraders at natural gas seeps.</title>
        <authorList>
            <person name="Farhan Ul Haque M."/>
            <person name="Hernandez M."/>
            <person name="Crombie A.T."/>
            <person name="Murrell J.C."/>
        </authorList>
    </citation>
    <scope>NUCLEOTIDE SEQUENCE</scope>
    <source>
        <strain evidence="7">ANDR5</strain>
    </source>
</reference>
<evidence type="ECO:0000313" key="8">
    <source>
        <dbReference type="Proteomes" id="UP001139068"/>
    </source>
</evidence>
<dbReference type="Proteomes" id="UP001139068">
    <property type="component" value="Unassembled WGS sequence"/>
</dbReference>
<dbReference type="EMBL" id="JAIVFL010000001">
    <property type="protein sequence ID" value="MCI4674255.1"/>
    <property type="molecule type" value="Genomic_DNA"/>
</dbReference>
<dbReference type="PANTHER" id="PTHR11487:SF0">
    <property type="entry name" value="S-ACYL FATTY ACID SYNTHASE THIOESTERASE, MEDIUM CHAIN"/>
    <property type="match status" value="1"/>
</dbReference>
<evidence type="ECO:0000313" key="7">
    <source>
        <dbReference type="EMBL" id="MCI4674255.1"/>
    </source>
</evidence>
<dbReference type="SUPFAM" id="SSF53474">
    <property type="entry name" value="alpha/beta-Hydrolases"/>
    <property type="match status" value="1"/>
</dbReference>
<keyword evidence="4" id="KW-0843">Virulence</keyword>
<dbReference type="Pfam" id="PF00975">
    <property type="entry name" value="Thioesterase"/>
    <property type="match status" value="1"/>
</dbReference>
<dbReference type="Gene3D" id="3.40.50.1820">
    <property type="entry name" value="alpha/beta hydrolase"/>
    <property type="match status" value="1"/>
</dbReference>
<dbReference type="InterPro" id="IPR001031">
    <property type="entry name" value="Thioesterase"/>
</dbReference>